<reference evidence="2" key="1">
    <citation type="submission" date="2020-08" db="EMBL/GenBank/DDBJ databases">
        <title>Multicomponent nature underlies the extraordinary mechanical properties of spider dragline silk.</title>
        <authorList>
            <person name="Kono N."/>
            <person name="Nakamura H."/>
            <person name="Mori M."/>
            <person name="Yoshida Y."/>
            <person name="Ohtoshi R."/>
            <person name="Malay A.D."/>
            <person name="Moran D.A.P."/>
            <person name="Tomita M."/>
            <person name="Numata K."/>
            <person name="Arakawa K."/>
        </authorList>
    </citation>
    <scope>NUCLEOTIDE SEQUENCE</scope>
</reference>
<dbReference type="EMBL" id="BMAW01097068">
    <property type="protein sequence ID" value="GFS77709.1"/>
    <property type="molecule type" value="Genomic_DNA"/>
</dbReference>
<gene>
    <name evidence="2" type="ORF">NPIL_663491</name>
</gene>
<protein>
    <submittedName>
        <fullName evidence="2">Uncharacterized protein</fullName>
    </submittedName>
</protein>
<evidence type="ECO:0000313" key="2">
    <source>
        <dbReference type="EMBL" id="GFS77709.1"/>
    </source>
</evidence>
<organism evidence="2 3">
    <name type="scientific">Nephila pilipes</name>
    <name type="common">Giant wood spider</name>
    <name type="synonym">Nephila maculata</name>
    <dbReference type="NCBI Taxonomy" id="299642"/>
    <lineage>
        <taxon>Eukaryota</taxon>
        <taxon>Metazoa</taxon>
        <taxon>Ecdysozoa</taxon>
        <taxon>Arthropoda</taxon>
        <taxon>Chelicerata</taxon>
        <taxon>Arachnida</taxon>
        <taxon>Araneae</taxon>
        <taxon>Araneomorphae</taxon>
        <taxon>Entelegynae</taxon>
        <taxon>Araneoidea</taxon>
        <taxon>Nephilidae</taxon>
        <taxon>Nephila</taxon>
    </lineage>
</organism>
<proteinExistence type="predicted"/>
<evidence type="ECO:0000256" key="1">
    <source>
        <dbReference type="SAM" id="MobiDB-lite"/>
    </source>
</evidence>
<name>A0A8X6T3S3_NEPPI</name>
<dbReference type="AlphaFoldDB" id="A0A8X6T3S3"/>
<dbReference type="Proteomes" id="UP000887013">
    <property type="component" value="Unassembled WGS sequence"/>
</dbReference>
<keyword evidence="3" id="KW-1185">Reference proteome</keyword>
<sequence length="118" mass="13639">MSQLRVVRRALGPQFRSAEMYGLRSRQSDTVCVLSNWAEELRLLRCSISQQYRCFLVVKKKRVDASGVVNQDSWLPKGVTYSYDTVNLAKRKDKRRTKKKYITPSGGGFRRTKTSCLE</sequence>
<comment type="caution">
    <text evidence="2">The sequence shown here is derived from an EMBL/GenBank/DDBJ whole genome shotgun (WGS) entry which is preliminary data.</text>
</comment>
<feature type="region of interest" description="Disordered" evidence="1">
    <location>
        <begin position="95"/>
        <end position="118"/>
    </location>
</feature>
<accession>A0A8X6T3S3</accession>
<evidence type="ECO:0000313" key="3">
    <source>
        <dbReference type="Proteomes" id="UP000887013"/>
    </source>
</evidence>